<name>A0ABS2NTW3_9FIRM</name>
<reference evidence="1 2" key="1">
    <citation type="submission" date="2021-01" db="EMBL/GenBank/DDBJ databases">
        <title>Genomic Encyclopedia of Type Strains, Phase IV (KMG-IV): sequencing the most valuable type-strain genomes for metagenomic binning, comparative biology and taxonomic classification.</title>
        <authorList>
            <person name="Goeker M."/>
        </authorList>
    </citation>
    <scope>NUCLEOTIDE SEQUENCE [LARGE SCALE GENOMIC DNA]</scope>
    <source>
        <strain evidence="1 2">DSM 25890</strain>
    </source>
</reference>
<comment type="caution">
    <text evidence="1">The sequence shown here is derived from an EMBL/GenBank/DDBJ whole genome shotgun (WGS) entry which is preliminary data.</text>
</comment>
<sequence>MDPLAFASGVEKFASSRGVSLNRVTSNAAFTLENTTSYIVNGLANDSPVATLNLNGFWDEHGWHWMTITRYYRDWNDNRFVNVSSWGKIYNINYQILFDAMKNFDGGLMYFQ</sequence>
<dbReference type="Proteomes" id="UP001314796">
    <property type="component" value="Unassembled WGS sequence"/>
</dbReference>
<evidence type="ECO:0000313" key="2">
    <source>
        <dbReference type="Proteomes" id="UP001314796"/>
    </source>
</evidence>
<protein>
    <submittedName>
        <fullName evidence="1">Uncharacterized protein</fullName>
    </submittedName>
</protein>
<proteinExistence type="predicted"/>
<accession>A0ABS2NTW3</accession>
<evidence type="ECO:0000313" key="1">
    <source>
        <dbReference type="EMBL" id="MBM7616346.1"/>
    </source>
</evidence>
<gene>
    <name evidence="1" type="ORF">JOC73_002928</name>
</gene>
<organism evidence="1 2">
    <name type="scientific">Alkaliphilus hydrothermalis</name>
    <dbReference type="NCBI Taxonomy" id="1482730"/>
    <lineage>
        <taxon>Bacteria</taxon>
        <taxon>Bacillati</taxon>
        <taxon>Bacillota</taxon>
        <taxon>Clostridia</taxon>
        <taxon>Peptostreptococcales</taxon>
        <taxon>Natronincolaceae</taxon>
        <taxon>Alkaliphilus</taxon>
    </lineage>
</organism>
<keyword evidence="2" id="KW-1185">Reference proteome</keyword>
<dbReference type="EMBL" id="JAFBEE010000032">
    <property type="protein sequence ID" value="MBM7616346.1"/>
    <property type="molecule type" value="Genomic_DNA"/>
</dbReference>